<feature type="compositionally biased region" description="Polar residues" evidence="1">
    <location>
        <begin position="46"/>
        <end position="60"/>
    </location>
</feature>
<protein>
    <submittedName>
        <fullName evidence="2">Uncharacterized protein</fullName>
    </submittedName>
</protein>
<name>A0AAN9A9V4_HALRR</name>
<keyword evidence="3" id="KW-1185">Reference proteome</keyword>
<gene>
    <name evidence="2" type="ORF">SK128_008343</name>
</gene>
<evidence type="ECO:0000313" key="3">
    <source>
        <dbReference type="Proteomes" id="UP001381693"/>
    </source>
</evidence>
<evidence type="ECO:0000256" key="1">
    <source>
        <dbReference type="SAM" id="MobiDB-lite"/>
    </source>
</evidence>
<accession>A0AAN9A9V4</accession>
<dbReference type="AlphaFoldDB" id="A0AAN9A9V4"/>
<dbReference type="Proteomes" id="UP001381693">
    <property type="component" value="Unassembled WGS sequence"/>
</dbReference>
<reference evidence="2 3" key="1">
    <citation type="submission" date="2023-11" db="EMBL/GenBank/DDBJ databases">
        <title>Halocaridina rubra genome assembly.</title>
        <authorList>
            <person name="Smith C."/>
        </authorList>
    </citation>
    <scope>NUCLEOTIDE SEQUENCE [LARGE SCALE GENOMIC DNA]</scope>
    <source>
        <strain evidence="2">EP-1</strain>
        <tissue evidence="2">Whole</tissue>
    </source>
</reference>
<proteinExistence type="predicted"/>
<dbReference type="EMBL" id="JAXCGZ010006697">
    <property type="protein sequence ID" value="KAK7079584.1"/>
    <property type="molecule type" value="Genomic_DNA"/>
</dbReference>
<organism evidence="2 3">
    <name type="scientific">Halocaridina rubra</name>
    <name type="common">Hawaiian red shrimp</name>
    <dbReference type="NCBI Taxonomy" id="373956"/>
    <lineage>
        <taxon>Eukaryota</taxon>
        <taxon>Metazoa</taxon>
        <taxon>Ecdysozoa</taxon>
        <taxon>Arthropoda</taxon>
        <taxon>Crustacea</taxon>
        <taxon>Multicrustacea</taxon>
        <taxon>Malacostraca</taxon>
        <taxon>Eumalacostraca</taxon>
        <taxon>Eucarida</taxon>
        <taxon>Decapoda</taxon>
        <taxon>Pleocyemata</taxon>
        <taxon>Caridea</taxon>
        <taxon>Atyoidea</taxon>
        <taxon>Atyidae</taxon>
        <taxon>Halocaridina</taxon>
    </lineage>
</organism>
<comment type="caution">
    <text evidence="2">The sequence shown here is derived from an EMBL/GenBank/DDBJ whole genome shotgun (WGS) entry which is preliminary data.</text>
</comment>
<evidence type="ECO:0000313" key="2">
    <source>
        <dbReference type="EMBL" id="KAK7079584.1"/>
    </source>
</evidence>
<feature type="region of interest" description="Disordered" evidence="1">
    <location>
        <begin position="46"/>
        <end position="87"/>
    </location>
</feature>
<sequence length="87" mass="9657">MIGESARIVPLLRQVLLHAISECIYGRGASQANWAKIRTKLRTIGSTEPLMQQENSQESKNLIAESCSKRPRSKPGERDMTANGLPH</sequence>